<feature type="domain" description="GLTSCR protein conserved" evidence="2">
    <location>
        <begin position="345"/>
        <end position="442"/>
    </location>
</feature>
<dbReference type="InterPro" id="IPR015671">
    <property type="entry name" value="GSCR1_dom"/>
</dbReference>
<gene>
    <name evidence="3" type="ORF">RMAR0315_LOCUS4599</name>
</gene>
<feature type="region of interest" description="Disordered" evidence="1">
    <location>
        <begin position="195"/>
        <end position="227"/>
    </location>
</feature>
<evidence type="ECO:0000259" key="2">
    <source>
        <dbReference type="Pfam" id="PF15249"/>
    </source>
</evidence>
<evidence type="ECO:0000256" key="1">
    <source>
        <dbReference type="SAM" id="MobiDB-lite"/>
    </source>
</evidence>
<feature type="region of interest" description="Disordered" evidence="1">
    <location>
        <begin position="156"/>
        <end position="183"/>
    </location>
</feature>
<protein>
    <recommendedName>
        <fullName evidence="2">GLTSCR protein conserved domain-containing protein</fullName>
    </recommendedName>
</protein>
<organism evidence="3">
    <name type="scientific">Rhodosorus marinus</name>
    <dbReference type="NCBI Taxonomy" id="101924"/>
    <lineage>
        <taxon>Eukaryota</taxon>
        <taxon>Rhodophyta</taxon>
        <taxon>Stylonematophyceae</taxon>
        <taxon>Stylonematales</taxon>
        <taxon>Stylonemataceae</taxon>
        <taxon>Rhodosorus</taxon>
    </lineage>
</organism>
<dbReference type="AlphaFoldDB" id="A0A7S0BJ25"/>
<dbReference type="EMBL" id="HBEK01008420">
    <property type="protein sequence ID" value="CAD8394614.1"/>
    <property type="molecule type" value="Transcribed_RNA"/>
</dbReference>
<evidence type="ECO:0000313" key="3">
    <source>
        <dbReference type="EMBL" id="CAD8394614.1"/>
    </source>
</evidence>
<feature type="compositionally biased region" description="Polar residues" evidence="1">
    <location>
        <begin position="165"/>
        <end position="177"/>
    </location>
</feature>
<name>A0A7S0BJ25_9RHOD</name>
<feature type="region of interest" description="Disordered" evidence="1">
    <location>
        <begin position="243"/>
        <end position="308"/>
    </location>
</feature>
<sequence>MDMNQQANPDPGLPFPVNSDNYRAHSAVKPSTSNPRLNEYHGVVGLGQIPVPGVQGGTYYDARNIVDGANKVNVDRAGRGNARMYSASVDHPRAADVGSLTDTYQKQLATGRGNNFAPQVVGKPGNPLSSREGSDPPWLSTGSDLSKRTMDELAFGAHPSPVVQRRNSQQLPANTGTRVDPSVKQSFDLVMSGFPSNAREESARPRQPRLPPAQPPRGVSRQGRGRDSKNFFELYNLISPLLAKPKSPAPKAAALSTLPGQAAGRGRKAKREDVPLQAVSGGKPGDAGPAPVPVPGPSAKTSPQLASHVPGIGAKREQRLPQGTDAQFKPDPAKKVRLEMAPTKDQLKVLNPDYKTPFKNGADVWSRLAPYHVFQPPILLDGNKQAWEEKVKILGVKLEKRFNTCMEKMSDRLRNYGRKEPELLSDLDVCEEILVKRTLKESAALRARKEQEKKLAQLSDESVTVNPVVRPVPSSSESAAGGSESVYGSVPGLIKVEAPASRESTTAKVAEADSGFPTGIPKHLVT</sequence>
<feature type="region of interest" description="Disordered" evidence="1">
    <location>
        <begin position="110"/>
        <end position="144"/>
    </location>
</feature>
<feature type="compositionally biased region" description="Low complexity" evidence="1">
    <location>
        <begin position="243"/>
        <end position="256"/>
    </location>
</feature>
<feature type="region of interest" description="Disordered" evidence="1">
    <location>
        <begin position="1"/>
        <end position="34"/>
    </location>
</feature>
<proteinExistence type="predicted"/>
<reference evidence="3" key="1">
    <citation type="submission" date="2021-01" db="EMBL/GenBank/DDBJ databases">
        <authorList>
            <person name="Corre E."/>
            <person name="Pelletier E."/>
            <person name="Niang G."/>
            <person name="Scheremetjew M."/>
            <person name="Finn R."/>
            <person name="Kale V."/>
            <person name="Holt S."/>
            <person name="Cochrane G."/>
            <person name="Meng A."/>
            <person name="Brown T."/>
            <person name="Cohen L."/>
        </authorList>
    </citation>
    <scope>NUCLEOTIDE SEQUENCE</scope>
    <source>
        <strain evidence="3">UTEX LB 2760</strain>
    </source>
</reference>
<feature type="region of interest" description="Disordered" evidence="1">
    <location>
        <begin position="500"/>
        <end position="526"/>
    </location>
</feature>
<dbReference type="Pfam" id="PF15249">
    <property type="entry name" value="GLTSCR1"/>
    <property type="match status" value="1"/>
</dbReference>
<accession>A0A7S0BJ25</accession>